<dbReference type="RefSeq" id="WP_128996660.1">
    <property type="nucleotide sequence ID" value="NZ_PDKN01000007.1"/>
</dbReference>
<dbReference type="PANTHER" id="PTHR43584">
    <property type="entry name" value="NUCLEOTIDYL TRANSFERASE"/>
    <property type="match status" value="1"/>
</dbReference>
<dbReference type="EMBL" id="PDKN01000007">
    <property type="protein sequence ID" value="RXJ55376.1"/>
    <property type="molecule type" value="Genomic_DNA"/>
</dbReference>
<keyword evidence="1 4" id="KW-0808">Transferase</keyword>
<evidence type="ECO:0000313" key="5">
    <source>
        <dbReference type="Proteomes" id="UP000290657"/>
    </source>
</evidence>
<name>A0A4Q0XN06_9BACT</name>
<evidence type="ECO:0000256" key="2">
    <source>
        <dbReference type="ARBA" id="ARBA00022695"/>
    </source>
</evidence>
<dbReference type="AlphaFoldDB" id="A0A4Q0XN06"/>
<dbReference type="Gene3D" id="3.90.550.10">
    <property type="entry name" value="Spore Coat Polysaccharide Biosynthesis Protein SpsA, Chain A"/>
    <property type="match status" value="1"/>
</dbReference>
<proteinExistence type="predicted"/>
<keyword evidence="5" id="KW-1185">Reference proteome</keyword>
<reference evidence="4 5" key="1">
    <citation type="submission" date="2017-10" db="EMBL/GenBank/DDBJ databases">
        <title>Genomics of the genus Arcobacter.</title>
        <authorList>
            <person name="Perez-Cataluna A."/>
            <person name="Figueras M.J."/>
        </authorList>
    </citation>
    <scope>NUCLEOTIDE SEQUENCE [LARGE SCALE GENOMIC DNA]</scope>
    <source>
        <strain evidence="4 5">CECT 8987</strain>
    </source>
</reference>
<gene>
    <name evidence="4" type="ORF">CRV04_09730</name>
</gene>
<dbReference type="Proteomes" id="UP000290657">
    <property type="component" value="Unassembled WGS sequence"/>
</dbReference>
<dbReference type="CDD" id="cd02523">
    <property type="entry name" value="PC_cytidylyltransferase"/>
    <property type="match status" value="1"/>
</dbReference>
<keyword evidence="2" id="KW-0548">Nucleotidyltransferase</keyword>
<accession>A0A4Q0XN06</accession>
<dbReference type="InterPro" id="IPR050065">
    <property type="entry name" value="GlmU-like"/>
</dbReference>
<dbReference type="InterPro" id="IPR029044">
    <property type="entry name" value="Nucleotide-diphossugar_trans"/>
</dbReference>
<dbReference type="PANTHER" id="PTHR43584:SF8">
    <property type="entry name" value="N-ACETYLMURAMATE ALPHA-1-PHOSPHATE URIDYLYLTRANSFERASE"/>
    <property type="match status" value="1"/>
</dbReference>
<dbReference type="SUPFAM" id="SSF53448">
    <property type="entry name" value="Nucleotide-diphospho-sugar transferases"/>
    <property type="match status" value="1"/>
</dbReference>
<dbReference type="Pfam" id="PF12804">
    <property type="entry name" value="NTP_transf_3"/>
    <property type="match status" value="1"/>
</dbReference>
<dbReference type="OrthoDB" id="9788272at2"/>
<dbReference type="InterPro" id="IPR025877">
    <property type="entry name" value="MobA-like_NTP_Trfase"/>
</dbReference>
<evidence type="ECO:0000313" key="4">
    <source>
        <dbReference type="EMBL" id="RXJ55376.1"/>
    </source>
</evidence>
<feature type="domain" description="MobA-like NTP transferase" evidence="3">
    <location>
        <begin position="3"/>
        <end position="127"/>
    </location>
</feature>
<evidence type="ECO:0000256" key="1">
    <source>
        <dbReference type="ARBA" id="ARBA00022679"/>
    </source>
</evidence>
<sequence>MKVIILAAGQGTRLRPLTNNQPKCMVAYNSVPIIRTILNCIKECGIDKTSIVTGYKSNVLKEYLNKEQITYFENIKYDSTNMTYSLFCAKEWMNDDLIISYSDIIYDKQVLKKLMDAPSDISVVVDKSWKQLWLQRMDNPLLDAETLKVEDNKIIELGKKPRDYSEIDGQYIGLIKISKKVLPKIIHFYDEVLRKKLSQNEFDNMYMTTFIQEIIDNLHEVNPVWIDGKWLEVDCVSDLEIKMINKV</sequence>
<organism evidence="4 5">
    <name type="scientific">Candidatus Marinarcus aquaticus</name>
    <dbReference type="NCBI Taxonomy" id="2044504"/>
    <lineage>
        <taxon>Bacteria</taxon>
        <taxon>Pseudomonadati</taxon>
        <taxon>Campylobacterota</taxon>
        <taxon>Epsilonproteobacteria</taxon>
        <taxon>Campylobacterales</taxon>
        <taxon>Arcobacteraceae</taxon>
        <taxon>Candidatus Marinarcus</taxon>
    </lineage>
</organism>
<protein>
    <submittedName>
        <fullName evidence="4">Sugar nucleotidyltransferase</fullName>
    </submittedName>
</protein>
<evidence type="ECO:0000259" key="3">
    <source>
        <dbReference type="Pfam" id="PF12804"/>
    </source>
</evidence>
<comment type="caution">
    <text evidence="4">The sequence shown here is derived from an EMBL/GenBank/DDBJ whole genome shotgun (WGS) entry which is preliminary data.</text>
</comment>
<dbReference type="GO" id="GO:0016779">
    <property type="term" value="F:nucleotidyltransferase activity"/>
    <property type="evidence" value="ECO:0007669"/>
    <property type="project" value="UniProtKB-KW"/>
</dbReference>